<feature type="region of interest" description="Disordered" evidence="1">
    <location>
        <begin position="45"/>
        <end position="75"/>
    </location>
</feature>
<evidence type="ECO:0000313" key="3">
    <source>
        <dbReference type="EMBL" id="PLK29816.1"/>
    </source>
</evidence>
<dbReference type="Proteomes" id="UP000260733">
    <property type="component" value="Unassembled WGS sequence"/>
</dbReference>
<evidence type="ECO:0000313" key="7">
    <source>
        <dbReference type="Proteomes" id="UP000221015"/>
    </source>
</evidence>
<evidence type="ECO:0000313" key="9">
    <source>
        <dbReference type="Proteomes" id="UP000260733"/>
    </source>
</evidence>
<protein>
    <submittedName>
        <fullName evidence="2">DNA-binding protein</fullName>
    </submittedName>
</protein>
<proteinExistence type="predicted"/>
<comment type="caution">
    <text evidence="2">The sequence shown here is derived from an EMBL/GenBank/DDBJ whole genome shotgun (WGS) entry which is preliminary data.</text>
</comment>
<accession>A0A2A7A2C2</accession>
<reference evidence="5 9" key="4">
    <citation type="submission" date="2018-08" db="EMBL/GenBank/DDBJ databases">
        <title>A genome reference for cultivated species of the human gut microbiota.</title>
        <authorList>
            <person name="Zou Y."/>
            <person name="Xue W."/>
            <person name="Luo G."/>
        </authorList>
    </citation>
    <scope>NUCLEOTIDE SEQUENCE [LARGE SCALE GENOMIC DNA]</scope>
    <source>
        <strain evidence="5 9">AM37-13AC</strain>
    </source>
</reference>
<dbReference type="RefSeq" id="WP_097782261.1">
    <property type="nucleotide sequence ID" value="NZ_JANFZK010000005.1"/>
</dbReference>
<gene>
    <name evidence="4" type="ORF">C7J97_04680</name>
    <name evidence="3" type="ORF">CGS50_005985</name>
    <name evidence="2" type="ORF">CGS55_03345</name>
    <name evidence="5" type="ORF">DW855_10460</name>
</gene>
<reference evidence="4 8" key="3">
    <citation type="submission" date="2018-03" db="EMBL/GenBank/DDBJ databases">
        <title>Complete genome sequencing of Faecalibacterium prausnitzii strains isolated from the human gut.</title>
        <authorList>
            <person name="Fitzgerald B.C."/>
            <person name="Shkoporov A.N."/>
            <person name="Ross P.R."/>
            <person name="Hill C."/>
        </authorList>
    </citation>
    <scope>NUCLEOTIDE SEQUENCE [LARGE SCALE GENOMIC DNA]</scope>
    <source>
        <strain evidence="4 8">ATCC 27768</strain>
    </source>
</reference>
<evidence type="ECO:0000313" key="5">
    <source>
        <dbReference type="EMBL" id="RGC17443.1"/>
    </source>
</evidence>
<reference evidence="6 7" key="1">
    <citation type="journal article" date="2017" name="Front. Microbiol.">
        <title>New Insights into the Diversity of the Genus Faecalibacterium.</title>
        <authorList>
            <person name="Benevides L."/>
            <person name="Burman S."/>
            <person name="Martin R."/>
            <person name="Robert V."/>
            <person name="Thomas M."/>
            <person name="Miquel S."/>
            <person name="Chain F."/>
            <person name="Sokol H."/>
            <person name="Bermudez-Humaran L.G."/>
            <person name="Morrison M."/>
            <person name="Langella P."/>
            <person name="Azevedo V.A."/>
            <person name="Chatel J.M."/>
            <person name="Soares S."/>
        </authorList>
    </citation>
    <scope>NUCLEOTIDE SEQUENCE [LARGE SCALE GENOMIC DNA]</scope>
    <source>
        <strain evidence="3 7">CNCM I 4542</strain>
        <strain evidence="2 6">CNCM I 4546</strain>
    </source>
</reference>
<dbReference type="GO" id="GO:0003677">
    <property type="term" value="F:DNA binding"/>
    <property type="evidence" value="ECO:0007669"/>
    <property type="project" value="UniProtKB-KW"/>
</dbReference>
<reference evidence="2" key="2">
    <citation type="submission" date="2017-07" db="EMBL/GenBank/DDBJ databases">
        <authorList>
            <person name="Sun Z.S."/>
            <person name="Albrecht U."/>
            <person name="Echele G."/>
            <person name="Lee C.C."/>
        </authorList>
    </citation>
    <scope>NUCLEOTIDE SEQUENCE</scope>
    <source>
        <strain evidence="3">CNCM I 4542</strain>
        <strain evidence="2">CNCM I 4546</strain>
    </source>
</reference>
<sequence>MEYVSIKQISEKWGICARRVQTLCTEGRIEGAQRVGHQWIIPADAPKPKDARVKSGKYIKSKNENGEDIDEQKTI</sequence>
<dbReference type="EMBL" id="NMTV01000025">
    <property type="protein sequence ID" value="PDX73305.1"/>
    <property type="molecule type" value="Genomic_DNA"/>
</dbReference>
<evidence type="ECO:0000313" key="4">
    <source>
        <dbReference type="EMBL" id="RCH47081.1"/>
    </source>
</evidence>
<dbReference type="Proteomes" id="UP000252378">
    <property type="component" value="Unassembled WGS sequence"/>
</dbReference>
<organism evidence="2 6">
    <name type="scientific">Faecalibacterium prausnitzii</name>
    <dbReference type="NCBI Taxonomy" id="853"/>
    <lineage>
        <taxon>Bacteria</taxon>
        <taxon>Bacillati</taxon>
        <taxon>Bacillota</taxon>
        <taxon>Clostridia</taxon>
        <taxon>Eubacteriales</taxon>
        <taxon>Oscillospiraceae</taxon>
        <taxon>Faecalibacterium</taxon>
    </lineage>
</organism>
<dbReference type="EMBL" id="PXUP01000005">
    <property type="protein sequence ID" value="RCH47081.1"/>
    <property type="molecule type" value="Genomic_DNA"/>
</dbReference>
<feature type="compositionally biased region" description="Basic and acidic residues" evidence="1">
    <location>
        <begin position="61"/>
        <end position="75"/>
    </location>
</feature>
<dbReference type="EMBL" id="QVFB01000016">
    <property type="protein sequence ID" value="RGC17443.1"/>
    <property type="molecule type" value="Genomic_DNA"/>
</dbReference>
<evidence type="ECO:0000313" key="8">
    <source>
        <dbReference type="Proteomes" id="UP000252378"/>
    </source>
</evidence>
<name>A0A2A7A2C2_9FIRM</name>
<dbReference type="EMBL" id="NMTS02000025">
    <property type="protein sequence ID" value="PLK29816.1"/>
    <property type="molecule type" value="Genomic_DNA"/>
</dbReference>
<dbReference type="Proteomes" id="UP000219901">
    <property type="component" value="Unassembled WGS sequence"/>
</dbReference>
<dbReference type="AlphaFoldDB" id="A0A2A7A2C2"/>
<evidence type="ECO:0000256" key="1">
    <source>
        <dbReference type="SAM" id="MobiDB-lite"/>
    </source>
</evidence>
<evidence type="ECO:0000313" key="2">
    <source>
        <dbReference type="EMBL" id="PDX73305.1"/>
    </source>
</evidence>
<dbReference type="Proteomes" id="UP000221015">
    <property type="component" value="Unassembled WGS sequence"/>
</dbReference>
<evidence type="ECO:0000313" key="6">
    <source>
        <dbReference type="Proteomes" id="UP000219901"/>
    </source>
</evidence>
<keyword evidence="2" id="KW-0238">DNA-binding</keyword>